<dbReference type="RefSeq" id="WP_323244667.1">
    <property type="nucleotide sequence ID" value="NZ_JAYGHK010000071.1"/>
</dbReference>
<evidence type="ECO:0008006" key="3">
    <source>
        <dbReference type="Google" id="ProtNLM"/>
    </source>
</evidence>
<comment type="caution">
    <text evidence="1">The sequence shown here is derived from an EMBL/GenBank/DDBJ whole genome shotgun (WGS) entry which is preliminary data.</text>
</comment>
<sequence length="283" mass="31501">MSLKSCEYGWLLPELLKLDDEYQGRWEQWRWTMETGELPAEIPQTEFLDLGNPQALQMLKSCLQAIPQSGASSASFLISYFTDWLLYALGHPSIATNPPEPEGCNGAKNRLQKELELKLLITCPFDYLGHLLATEGYGQSRAKFYPTPTWTARAMAVATVCSSTTPPPLHIYEPAMGTGRLALEMSNYAISLTGWEWDLLLVKIASFNFMLYAPYFALPISSLGGDLVIGNTLTGKGVSFIRPHLQYATPALTPPNQQNHSLTINAIKYEPNQSSKMRQGSLF</sequence>
<proteinExistence type="predicted"/>
<dbReference type="EMBL" id="JAYGHK010000071">
    <property type="protein sequence ID" value="MEA5610008.1"/>
    <property type="molecule type" value="Genomic_DNA"/>
</dbReference>
<dbReference type="SUPFAM" id="SSF53335">
    <property type="entry name" value="S-adenosyl-L-methionine-dependent methyltransferases"/>
    <property type="match status" value="1"/>
</dbReference>
<keyword evidence="2" id="KW-1185">Reference proteome</keyword>
<protein>
    <recommendedName>
        <fullName evidence="3">DNA methylase adenine-specific domain-containing protein</fullName>
    </recommendedName>
</protein>
<evidence type="ECO:0000313" key="1">
    <source>
        <dbReference type="EMBL" id="MEA5610008.1"/>
    </source>
</evidence>
<dbReference type="InterPro" id="IPR029063">
    <property type="entry name" value="SAM-dependent_MTases_sf"/>
</dbReference>
<dbReference type="Gene3D" id="3.40.50.150">
    <property type="entry name" value="Vaccinia Virus protein VP39"/>
    <property type="match status" value="1"/>
</dbReference>
<accession>A0ABU5UVW7</accession>
<name>A0ABU5UVW7_NODSP</name>
<reference evidence="1 2" key="1">
    <citation type="submission" date="2023-12" db="EMBL/GenBank/DDBJ databases">
        <title>Baltic Sea Cyanobacteria.</title>
        <authorList>
            <person name="Delbaje E."/>
            <person name="Fewer D.P."/>
            <person name="Shishido T.K."/>
        </authorList>
    </citation>
    <scope>NUCLEOTIDE SEQUENCE [LARGE SCALE GENOMIC DNA]</scope>
    <source>
        <strain evidence="1 2">UHCC 0060</strain>
    </source>
</reference>
<organism evidence="1 2">
    <name type="scientific">Nodularia spumigena UHCC 0060</name>
    <dbReference type="NCBI Taxonomy" id="3110300"/>
    <lineage>
        <taxon>Bacteria</taxon>
        <taxon>Bacillati</taxon>
        <taxon>Cyanobacteriota</taxon>
        <taxon>Cyanophyceae</taxon>
        <taxon>Nostocales</taxon>
        <taxon>Nodulariaceae</taxon>
        <taxon>Nodularia</taxon>
    </lineage>
</organism>
<gene>
    <name evidence="1" type="ORF">VB695_18365</name>
</gene>
<dbReference type="Proteomes" id="UP001303285">
    <property type="component" value="Unassembled WGS sequence"/>
</dbReference>
<evidence type="ECO:0000313" key="2">
    <source>
        <dbReference type="Proteomes" id="UP001303285"/>
    </source>
</evidence>